<name>A0A9I9CVE8_CUCME</name>
<reference evidence="1" key="1">
    <citation type="submission" date="2023-03" db="UniProtKB">
        <authorList>
            <consortium name="EnsemblPlants"/>
        </authorList>
    </citation>
    <scope>IDENTIFICATION</scope>
</reference>
<dbReference type="EnsemblPlants" id="MELO3C009051.2.1">
    <property type="protein sequence ID" value="MELO3C009051.2.1"/>
    <property type="gene ID" value="MELO3C009051.2"/>
</dbReference>
<dbReference type="AlphaFoldDB" id="A0A9I9CVE8"/>
<protein>
    <submittedName>
        <fullName evidence="1">Uncharacterized protein</fullName>
    </submittedName>
</protein>
<accession>A0A9I9CVE8</accession>
<organism evidence="1">
    <name type="scientific">Cucumis melo</name>
    <name type="common">Muskmelon</name>
    <dbReference type="NCBI Taxonomy" id="3656"/>
    <lineage>
        <taxon>Eukaryota</taxon>
        <taxon>Viridiplantae</taxon>
        <taxon>Streptophyta</taxon>
        <taxon>Embryophyta</taxon>
        <taxon>Tracheophyta</taxon>
        <taxon>Spermatophyta</taxon>
        <taxon>Magnoliopsida</taxon>
        <taxon>eudicotyledons</taxon>
        <taxon>Gunneridae</taxon>
        <taxon>Pentapetalae</taxon>
        <taxon>rosids</taxon>
        <taxon>fabids</taxon>
        <taxon>Cucurbitales</taxon>
        <taxon>Cucurbitaceae</taxon>
        <taxon>Benincaseae</taxon>
        <taxon>Cucumis</taxon>
    </lineage>
</organism>
<evidence type="ECO:0000313" key="1">
    <source>
        <dbReference type="EnsemblPlants" id="MELO3C009051.2.1"/>
    </source>
</evidence>
<sequence length="319" mass="36468">MGRSEFHLASYVPSHPPGLNSKSHNYRRLRISEAKSCTVESFMKVGENSDIHWVLFDEENRVVGFHAKSGGLWFFLGRVRAILKAVLFRGLSEFIHRESDLYVFSIHLETRFLKEIYASTWILNVWKMIYEIFINYMTKILSLRLEITMCTLVSLGLLVKSVNSESRQIQVKESVVRRLHAILWSKLAGSLGGGVTSKHIIGISRCDSWKRPWDYITFPTQKDCGPSVCYLDQRRDGRSHARKARDGLMRTGRVVRRVTMRVANRTWAETENWASGHAECASREVGRAWSTQSLKEYAIGHRSVLSQNLGLGSKIGSVF</sequence>
<proteinExistence type="predicted"/>
<dbReference type="Gramene" id="MELO3C009051.2.1">
    <property type="protein sequence ID" value="MELO3C009051.2.1"/>
    <property type="gene ID" value="MELO3C009051.2"/>
</dbReference>